<dbReference type="InterPro" id="IPR003356">
    <property type="entry name" value="DNA_methylase_A-5"/>
</dbReference>
<dbReference type="SUPFAM" id="SSF116734">
    <property type="entry name" value="DNA methylase specificity domain"/>
    <property type="match status" value="1"/>
</dbReference>
<keyword evidence="6" id="KW-0680">Restriction system</keyword>
<keyword evidence="3" id="KW-0489">Methyltransferase</keyword>
<accession>A0A2N3PL55</accession>
<keyword evidence="4" id="KW-0808">Transferase</keyword>
<keyword evidence="5" id="KW-0949">S-adenosyl-L-methionine</keyword>
<name>A0A2N3PL55_9HELI</name>
<dbReference type="GO" id="GO:0008170">
    <property type="term" value="F:N-methyltransferase activity"/>
    <property type="evidence" value="ECO:0007669"/>
    <property type="project" value="InterPro"/>
</dbReference>
<evidence type="ECO:0000313" key="11">
    <source>
        <dbReference type="Proteomes" id="UP000233350"/>
    </source>
</evidence>
<dbReference type="PANTHER" id="PTHR42933:SF1">
    <property type="entry name" value="SITE-SPECIFIC DNA-METHYLTRANSFERASE (ADENINE-SPECIFIC)"/>
    <property type="match status" value="1"/>
</dbReference>
<proteinExistence type="inferred from homology"/>
<dbReference type="OrthoDB" id="5366216at2"/>
<protein>
    <recommendedName>
        <fullName evidence="2">site-specific DNA-methyltransferase (adenine-specific)</fullName>
        <ecNumber evidence="2">2.1.1.72</ecNumber>
    </recommendedName>
</protein>
<comment type="similarity">
    <text evidence="1">Belongs to the N(4)/N(6)-methyltransferase family.</text>
</comment>
<keyword evidence="7" id="KW-0238">DNA-binding</keyword>
<dbReference type="InterPro" id="IPR044946">
    <property type="entry name" value="Restrct_endonuc_typeI_TRD_sf"/>
</dbReference>
<dbReference type="EMBL" id="MBPK01000004">
    <property type="protein sequence ID" value="PKT82437.1"/>
    <property type="molecule type" value="Genomic_DNA"/>
</dbReference>
<comment type="caution">
    <text evidence="10">The sequence shown here is derived from an EMBL/GenBank/DDBJ whole genome shotgun (WGS) entry which is preliminary data.</text>
</comment>
<gene>
    <name evidence="10" type="ORF">BCM31_04305</name>
</gene>
<dbReference type="RefSeq" id="WP_006803091.1">
    <property type="nucleotide sequence ID" value="NZ_CABKOI010000018.1"/>
</dbReference>
<dbReference type="GeneID" id="97289873"/>
<dbReference type="Proteomes" id="UP000233350">
    <property type="component" value="Unassembled WGS sequence"/>
</dbReference>
<evidence type="ECO:0000256" key="7">
    <source>
        <dbReference type="ARBA" id="ARBA00023125"/>
    </source>
</evidence>
<evidence type="ECO:0000313" key="10">
    <source>
        <dbReference type="EMBL" id="PKT82437.1"/>
    </source>
</evidence>
<dbReference type="CDD" id="cd02440">
    <property type="entry name" value="AdoMet_MTases"/>
    <property type="match status" value="1"/>
</dbReference>
<dbReference type="EC" id="2.1.1.72" evidence="2"/>
<dbReference type="Gene3D" id="3.90.220.20">
    <property type="entry name" value="DNA methylase specificity domains"/>
    <property type="match status" value="1"/>
</dbReference>
<organism evidence="10 11">
    <name type="scientific">Helicobacter winghamensis</name>
    <dbReference type="NCBI Taxonomy" id="157268"/>
    <lineage>
        <taxon>Bacteria</taxon>
        <taxon>Pseudomonadati</taxon>
        <taxon>Campylobacterota</taxon>
        <taxon>Epsilonproteobacteria</taxon>
        <taxon>Campylobacterales</taxon>
        <taxon>Helicobacteraceae</taxon>
        <taxon>Helicobacter</taxon>
    </lineage>
</organism>
<reference evidence="10 11" key="1">
    <citation type="submission" date="2016-07" db="EMBL/GenBank/DDBJ databases">
        <title>Detection of Helicobacter winghamensis from caecal content of red fox (Vulpes vulpes).</title>
        <authorList>
            <person name="Zanoni R.G."/>
            <person name="Florio D."/>
            <person name="Caffara M."/>
            <person name="Renzi M."/>
            <person name="Parisi A."/>
            <person name="Pasquali F."/>
            <person name="Manfreda G."/>
        </authorList>
    </citation>
    <scope>NUCLEOTIDE SEQUENCE [LARGE SCALE GENOMIC DNA]</scope>
    <source>
        <strain evidence="10 11">295_13</strain>
    </source>
</reference>
<dbReference type="SUPFAM" id="SSF53335">
    <property type="entry name" value="S-adenosyl-L-methionine-dependent methyltransferases"/>
    <property type="match status" value="1"/>
</dbReference>
<evidence type="ECO:0000256" key="5">
    <source>
        <dbReference type="ARBA" id="ARBA00022691"/>
    </source>
</evidence>
<dbReference type="InterPro" id="IPR029063">
    <property type="entry name" value="SAM-dependent_MTases_sf"/>
</dbReference>
<evidence type="ECO:0000256" key="8">
    <source>
        <dbReference type="ARBA" id="ARBA00047942"/>
    </source>
</evidence>
<evidence type="ECO:0000256" key="6">
    <source>
        <dbReference type="ARBA" id="ARBA00022747"/>
    </source>
</evidence>
<sequence length="543" mass="62405">MKELLRVFNYIQKYHEDNFDILYLVLEFLFFIKDKEQGSALLMQKDKEKALENFKSHLQEIGLEYFGFHSDLNYKKVLKSLQGFDIKAQTLWEFIQAITMQKTILKLYEYATPAEINALVYGILDIKSGESVYNPCCGLGSWLLHLKLHTKDCAFYGADINPKSIRIAKALALLLEFKTCSLSIKDIFSEPFKTESKFDKVFCHPPLLSHLSLKAPRESKLAPYNKTALEIPFIDYSLMRFSKKAVFIVRTSLLSKGAGERLCKYLLKNGLLESVIELPDNIFPYKTESYSILVISNTNKRCLFINARDFYIKEGKYHKLINLEEILDLYFSKQNTKYSNFVEYAKIKGINLCLFESQNSTQIPLGSLLDCIYRGARIVSKNDSDLISCYDFGIKDFNPYGFSDNFCDSTLKANSKQLEVLKIKPYDILLSMRGVTPKVAIISKEAENKIILANAGILVLRFKDYKVAKALYFYFLSKAGQELLKSFYLKHNERVGEKEIKALALPQDFLDSLESYNADFEKLCEYGEIVAKYTSAIKKTLGF</sequence>
<dbReference type="PANTHER" id="PTHR42933">
    <property type="entry name" value="SLR6095 PROTEIN"/>
    <property type="match status" value="1"/>
</dbReference>
<evidence type="ECO:0000259" key="9">
    <source>
        <dbReference type="Pfam" id="PF02384"/>
    </source>
</evidence>
<dbReference type="GO" id="GO:0032259">
    <property type="term" value="P:methylation"/>
    <property type="evidence" value="ECO:0007669"/>
    <property type="project" value="UniProtKB-KW"/>
</dbReference>
<feature type="domain" description="DNA methylase adenine-specific" evidence="9">
    <location>
        <begin position="109"/>
        <end position="351"/>
    </location>
</feature>
<dbReference type="InterPro" id="IPR051537">
    <property type="entry name" value="DNA_Adenine_Mtase"/>
</dbReference>
<comment type="catalytic activity">
    <reaction evidence="8">
        <text>a 2'-deoxyadenosine in DNA + S-adenosyl-L-methionine = an N(6)-methyl-2'-deoxyadenosine in DNA + S-adenosyl-L-homocysteine + H(+)</text>
        <dbReference type="Rhea" id="RHEA:15197"/>
        <dbReference type="Rhea" id="RHEA-COMP:12418"/>
        <dbReference type="Rhea" id="RHEA-COMP:12419"/>
        <dbReference type="ChEBI" id="CHEBI:15378"/>
        <dbReference type="ChEBI" id="CHEBI:57856"/>
        <dbReference type="ChEBI" id="CHEBI:59789"/>
        <dbReference type="ChEBI" id="CHEBI:90615"/>
        <dbReference type="ChEBI" id="CHEBI:90616"/>
        <dbReference type="EC" id="2.1.1.72"/>
    </reaction>
</comment>
<evidence type="ECO:0000256" key="3">
    <source>
        <dbReference type="ARBA" id="ARBA00022603"/>
    </source>
</evidence>
<dbReference type="GO" id="GO:0009007">
    <property type="term" value="F:site-specific DNA-methyltransferase (adenine-specific) activity"/>
    <property type="evidence" value="ECO:0007669"/>
    <property type="project" value="UniProtKB-EC"/>
</dbReference>
<dbReference type="GO" id="GO:0009307">
    <property type="term" value="P:DNA restriction-modification system"/>
    <property type="evidence" value="ECO:0007669"/>
    <property type="project" value="UniProtKB-KW"/>
</dbReference>
<dbReference type="STRING" id="556267.HWAG_01395"/>
<evidence type="ECO:0000256" key="4">
    <source>
        <dbReference type="ARBA" id="ARBA00022679"/>
    </source>
</evidence>
<dbReference type="Pfam" id="PF02384">
    <property type="entry name" value="N6_Mtase"/>
    <property type="match status" value="1"/>
</dbReference>
<evidence type="ECO:0000256" key="2">
    <source>
        <dbReference type="ARBA" id="ARBA00011900"/>
    </source>
</evidence>
<dbReference type="AlphaFoldDB" id="A0A2N3PL55"/>
<dbReference type="GO" id="GO:0003677">
    <property type="term" value="F:DNA binding"/>
    <property type="evidence" value="ECO:0007669"/>
    <property type="project" value="UniProtKB-KW"/>
</dbReference>
<evidence type="ECO:0000256" key="1">
    <source>
        <dbReference type="ARBA" id="ARBA00006594"/>
    </source>
</evidence>
<dbReference type="Gene3D" id="3.40.50.150">
    <property type="entry name" value="Vaccinia Virus protein VP39"/>
    <property type="match status" value="1"/>
</dbReference>
<keyword evidence="11" id="KW-1185">Reference proteome</keyword>